<feature type="region of interest" description="Disordered" evidence="1">
    <location>
        <begin position="181"/>
        <end position="202"/>
    </location>
</feature>
<protein>
    <recommendedName>
        <fullName evidence="2">RGS domain-containing protein</fullName>
    </recommendedName>
</protein>
<reference evidence="3 4" key="1">
    <citation type="journal article" date="2014" name="PLoS ONE">
        <title>Global Analysis of Gene Expression Profiles in Physic Nut (Jatropha curcas L.) Seedlings Exposed to Salt Stress.</title>
        <authorList>
            <person name="Zhang L."/>
            <person name="Zhang C."/>
            <person name="Wu P."/>
            <person name="Chen Y."/>
            <person name="Li M."/>
            <person name="Jiang H."/>
            <person name="Wu G."/>
        </authorList>
    </citation>
    <scope>NUCLEOTIDE SEQUENCE [LARGE SCALE GENOMIC DNA]</scope>
    <source>
        <strain evidence="4">cv. GZQX0401</strain>
        <tissue evidence="3">Young leaves</tissue>
    </source>
</reference>
<dbReference type="Gene3D" id="1.10.167.10">
    <property type="entry name" value="Regulator of G-protein Signalling 4, domain 2"/>
    <property type="match status" value="1"/>
</dbReference>
<dbReference type="SUPFAM" id="SSF48097">
    <property type="entry name" value="Regulator of G-protein signaling, RGS"/>
    <property type="match status" value="1"/>
</dbReference>
<dbReference type="AlphaFoldDB" id="A0A067K3C2"/>
<accession>A0A067K3C2</accession>
<dbReference type="PANTHER" id="PTHR10845:SF192">
    <property type="entry name" value="DOUBLE HIT, ISOFORM B"/>
    <property type="match status" value="1"/>
</dbReference>
<dbReference type="Proteomes" id="UP000027138">
    <property type="component" value="Unassembled WGS sequence"/>
</dbReference>
<dbReference type="PANTHER" id="PTHR10845">
    <property type="entry name" value="REGULATOR OF G PROTEIN SIGNALING"/>
    <property type="match status" value="1"/>
</dbReference>
<organism evidence="3 4">
    <name type="scientific">Jatropha curcas</name>
    <name type="common">Barbados nut</name>
    <dbReference type="NCBI Taxonomy" id="180498"/>
    <lineage>
        <taxon>Eukaryota</taxon>
        <taxon>Viridiplantae</taxon>
        <taxon>Streptophyta</taxon>
        <taxon>Embryophyta</taxon>
        <taxon>Tracheophyta</taxon>
        <taxon>Spermatophyta</taxon>
        <taxon>Magnoliopsida</taxon>
        <taxon>eudicotyledons</taxon>
        <taxon>Gunneridae</taxon>
        <taxon>Pentapetalae</taxon>
        <taxon>rosids</taxon>
        <taxon>fabids</taxon>
        <taxon>Malpighiales</taxon>
        <taxon>Euphorbiaceae</taxon>
        <taxon>Crotonoideae</taxon>
        <taxon>Jatropheae</taxon>
        <taxon>Jatropha</taxon>
    </lineage>
</organism>
<dbReference type="EMBL" id="KK914893">
    <property type="protein sequence ID" value="KDP26725.1"/>
    <property type="molecule type" value="Genomic_DNA"/>
</dbReference>
<dbReference type="InterPro" id="IPR044926">
    <property type="entry name" value="RGS_subdomain_2"/>
</dbReference>
<evidence type="ECO:0000259" key="2">
    <source>
        <dbReference type="PROSITE" id="PS50132"/>
    </source>
</evidence>
<evidence type="ECO:0000313" key="3">
    <source>
        <dbReference type="EMBL" id="KDP26725.1"/>
    </source>
</evidence>
<proteinExistence type="predicted"/>
<dbReference type="InterPro" id="IPR036305">
    <property type="entry name" value="RGS_sf"/>
</dbReference>
<name>A0A067K3C2_JATCU</name>
<dbReference type="STRING" id="180498.A0A067K3C2"/>
<evidence type="ECO:0000313" key="4">
    <source>
        <dbReference type="Proteomes" id="UP000027138"/>
    </source>
</evidence>
<gene>
    <name evidence="3" type="ORF">JCGZ_17883</name>
</gene>
<keyword evidence="4" id="KW-1185">Reference proteome</keyword>
<dbReference type="PROSITE" id="PS50132">
    <property type="entry name" value="RGS"/>
    <property type="match status" value="1"/>
</dbReference>
<dbReference type="Pfam" id="PF00615">
    <property type="entry name" value="RGS"/>
    <property type="match status" value="1"/>
</dbReference>
<evidence type="ECO:0000256" key="1">
    <source>
        <dbReference type="SAM" id="MobiDB-lite"/>
    </source>
</evidence>
<dbReference type="InterPro" id="IPR016137">
    <property type="entry name" value="RGS"/>
</dbReference>
<sequence>MGQALGIPDSGLLLQRDLVPVVDPNEPLDKLLLNKKFRQSFMAFADSCLAGESVHFYDEVHERCKIPIDDTVRRIYMTRHIIEKYIVAGATMEVNISHRTREEILSTTNLADSDLFNKAINELLQLMKTNLAKDYWSSTFFIKFKEEASMRSNGHDLEQMAGWNFSPRLSSVHGADDPFHQEHLVKGSGCTNHDSDATNQEL</sequence>
<feature type="compositionally biased region" description="Polar residues" evidence="1">
    <location>
        <begin position="189"/>
        <end position="202"/>
    </location>
</feature>
<dbReference type="SMART" id="SM00315">
    <property type="entry name" value="RGS"/>
    <property type="match status" value="1"/>
</dbReference>
<feature type="domain" description="RGS" evidence="2">
    <location>
        <begin position="27"/>
        <end position="145"/>
    </location>
</feature>
<dbReference type="OrthoDB" id="196547at2759"/>